<comment type="caution">
    <text evidence="5">The sequence shown here is derived from an EMBL/GenBank/DDBJ whole genome shotgun (WGS) entry which is preliminary data.</text>
</comment>
<evidence type="ECO:0000313" key="5">
    <source>
        <dbReference type="EMBL" id="TSK04725.1"/>
    </source>
</evidence>
<accession>A0A556SUB2</accession>
<dbReference type="InterPro" id="IPR011991">
    <property type="entry name" value="ArsR-like_HTH"/>
</dbReference>
<dbReference type="SMART" id="SM00418">
    <property type="entry name" value="HTH_ARSR"/>
    <property type="match status" value="1"/>
</dbReference>
<feature type="domain" description="HTH arsR-type" evidence="4">
    <location>
        <begin position="1"/>
        <end position="97"/>
    </location>
</feature>
<dbReference type="InterPro" id="IPR036388">
    <property type="entry name" value="WH-like_DNA-bd_sf"/>
</dbReference>
<evidence type="ECO:0000256" key="3">
    <source>
        <dbReference type="ARBA" id="ARBA00023163"/>
    </source>
</evidence>
<dbReference type="Proteomes" id="UP000319483">
    <property type="component" value="Unassembled WGS sequence"/>
</dbReference>
<evidence type="ECO:0000256" key="2">
    <source>
        <dbReference type="ARBA" id="ARBA00023125"/>
    </source>
</evidence>
<dbReference type="CDD" id="cd00090">
    <property type="entry name" value="HTH_ARSR"/>
    <property type="match status" value="1"/>
</dbReference>
<dbReference type="SUPFAM" id="SSF46785">
    <property type="entry name" value="Winged helix' DNA-binding domain"/>
    <property type="match status" value="1"/>
</dbReference>
<dbReference type="GO" id="GO:0003700">
    <property type="term" value="F:DNA-binding transcription factor activity"/>
    <property type="evidence" value="ECO:0007669"/>
    <property type="project" value="InterPro"/>
</dbReference>
<gene>
    <name evidence="5" type="ORF">FPQ15_02610</name>
</gene>
<dbReference type="GO" id="GO:0003677">
    <property type="term" value="F:DNA binding"/>
    <property type="evidence" value="ECO:0007669"/>
    <property type="project" value="UniProtKB-KW"/>
</dbReference>
<dbReference type="PANTHER" id="PTHR33154">
    <property type="entry name" value="TRANSCRIPTIONAL REGULATOR, ARSR FAMILY"/>
    <property type="match status" value="1"/>
</dbReference>
<dbReference type="Pfam" id="PF01022">
    <property type="entry name" value="HTH_5"/>
    <property type="match status" value="1"/>
</dbReference>
<dbReference type="RefSeq" id="WP_144091402.1">
    <property type="nucleotide sequence ID" value="NZ_CAMLAP010000081.1"/>
</dbReference>
<dbReference type="Gene3D" id="1.10.10.10">
    <property type="entry name" value="Winged helix-like DNA-binding domain superfamily/Winged helix DNA-binding domain"/>
    <property type="match status" value="1"/>
</dbReference>
<keyword evidence="3" id="KW-0804">Transcription</keyword>
<dbReference type="InterPro" id="IPR036390">
    <property type="entry name" value="WH_DNA-bd_sf"/>
</dbReference>
<keyword evidence="1" id="KW-0805">Transcription regulation</keyword>
<dbReference type="InterPro" id="IPR001845">
    <property type="entry name" value="HTH_ArsR_DNA-bd_dom"/>
</dbReference>
<dbReference type="PRINTS" id="PR00778">
    <property type="entry name" value="HTHARSR"/>
</dbReference>
<proteinExistence type="predicted"/>
<keyword evidence="2" id="KW-0238">DNA-binding</keyword>
<evidence type="ECO:0000256" key="1">
    <source>
        <dbReference type="ARBA" id="ARBA00023015"/>
    </source>
</evidence>
<organism evidence="5 6">
    <name type="scientific">Gilliamella apicola</name>
    <dbReference type="NCBI Taxonomy" id="1196095"/>
    <lineage>
        <taxon>Bacteria</taxon>
        <taxon>Pseudomonadati</taxon>
        <taxon>Pseudomonadota</taxon>
        <taxon>Gammaproteobacteria</taxon>
        <taxon>Orbales</taxon>
        <taxon>Orbaceae</taxon>
        <taxon>Gilliamella</taxon>
    </lineage>
</organism>
<protein>
    <submittedName>
        <fullName evidence="5">Helix-turn-helix transcriptional regulator</fullName>
    </submittedName>
</protein>
<dbReference type="PANTHER" id="PTHR33154:SF12">
    <property type="entry name" value="TRANSCRIPTIONAL REGULATORY PROTEIN"/>
    <property type="match status" value="1"/>
</dbReference>
<dbReference type="EMBL" id="VMHM01000003">
    <property type="protein sequence ID" value="TSK04725.1"/>
    <property type="molecule type" value="Genomic_DNA"/>
</dbReference>
<evidence type="ECO:0000313" key="6">
    <source>
        <dbReference type="Proteomes" id="UP000319483"/>
    </source>
</evidence>
<evidence type="ECO:0000259" key="4">
    <source>
        <dbReference type="PROSITE" id="PS50987"/>
    </source>
</evidence>
<reference evidence="5 6" key="1">
    <citation type="submission" date="2019-07" db="EMBL/GenBank/DDBJ databases">
        <title>Gilliamella genomes.</title>
        <authorList>
            <person name="Zheng H."/>
        </authorList>
    </citation>
    <scope>NUCLEOTIDE SEQUENCE [LARGE SCALE GENOMIC DNA]</scope>
    <source>
        <strain evidence="5 6">W8127</strain>
    </source>
</reference>
<dbReference type="PROSITE" id="PS50987">
    <property type="entry name" value="HTH_ARSR_2"/>
    <property type="match status" value="1"/>
</dbReference>
<dbReference type="AlphaFoldDB" id="A0A556SUB2"/>
<name>A0A556SUB2_9GAMM</name>
<sequence>MKPENKMKLIQIFKALSDPNRLMIIKSLIQDEPGAARHCTSFGLQLTRATRSHHFKVLREAGLISQVDKGNCSLATLRRKEIEKEFPGLLDLISTNWKTL</sequence>
<dbReference type="InterPro" id="IPR051081">
    <property type="entry name" value="HTH_MetalResp_TranReg"/>
</dbReference>